<feature type="compositionally biased region" description="Polar residues" evidence="1">
    <location>
        <begin position="197"/>
        <end position="208"/>
    </location>
</feature>
<evidence type="ECO:0000313" key="2">
    <source>
        <dbReference type="EMBL" id="MFF8278234.1"/>
    </source>
</evidence>
<feature type="region of interest" description="Disordered" evidence="1">
    <location>
        <begin position="117"/>
        <end position="136"/>
    </location>
</feature>
<protein>
    <recommendedName>
        <fullName evidence="4">Translation initiation factor IF-2</fullName>
    </recommendedName>
</protein>
<keyword evidence="3" id="KW-1185">Reference proteome</keyword>
<dbReference type="RefSeq" id="WP_391935394.1">
    <property type="nucleotide sequence ID" value="NZ_JBIBSM010000009.1"/>
</dbReference>
<dbReference type="EMBL" id="JBIBSM010000009">
    <property type="protein sequence ID" value="MFF8278234.1"/>
    <property type="molecule type" value="Genomic_DNA"/>
</dbReference>
<gene>
    <name evidence="2" type="ORF">ACF05T_19335</name>
</gene>
<feature type="compositionally biased region" description="Low complexity" evidence="1">
    <location>
        <begin position="215"/>
        <end position="237"/>
    </location>
</feature>
<feature type="compositionally biased region" description="Basic and acidic residues" evidence="1">
    <location>
        <begin position="472"/>
        <end position="484"/>
    </location>
</feature>
<organism evidence="2 3">
    <name type="scientific">Streptomyces lateritius</name>
    <dbReference type="NCBI Taxonomy" id="67313"/>
    <lineage>
        <taxon>Bacteria</taxon>
        <taxon>Bacillati</taxon>
        <taxon>Actinomycetota</taxon>
        <taxon>Actinomycetes</taxon>
        <taxon>Kitasatosporales</taxon>
        <taxon>Streptomycetaceae</taxon>
        <taxon>Streptomyces</taxon>
    </lineage>
</organism>
<evidence type="ECO:0000313" key="3">
    <source>
        <dbReference type="Proteomes" id="UP001603013"/>
    </source>
</evidence>
<accession>A0ABW6YEG3</accession>
<dbReference type="Proteomes" id="UP001603013">
    <property type="component" value="Unassembled WGS sequence"/>
</dbReference>
<name>A0ABW6YEG3_9ACTN</name>
<evidence type="ECO:0008006" key="4">
    <source>
        <dbReference type="Google" id="ProtNLM"/>
    </source>
</evidence>
<feature type="compositionally biased region" description="Gly residues" evidence="1">
    <location>
        <begin position="377"/>
        <end position="406"/>
    </location>
</feature>
<feature type="region of interest" description="Disordered" evidence="1">
    <location>
        <begin position="176"/>
        <end position="505"/>
    </location>
</feature>
<evidence type="ECO:0000256" key="1">
    <source>
        <dbReference type="SAM" id="MobiDB-lite"/>
    </source>
</evidence>
<sequence>MTDFQSMPHQRMIDWLDEASSFYVREAADRLAAAAVKMDEIAEQVKVRPGRVEWRGEAEKAFMEWAESLASSTRSLSDYSENAAARMRDVAVAISAAQSAIPRYTSHAQAKENLEAAKKYRNDPDSATVASNARASMAEDGADAKAVAAKEEANRQAAAREMERLSSSYKESGHLMKAFPAPTFPPPPGDFVLVDPQGQNRNTSQARSYSDGRTDSGVTDSTTTTTTRSQDTRPTPDIGVIPPSGDKTGPTNVVRPEVPVDLGIDNVGTLPPPTTTTPPTTPVSPPPLGRPETGLTPPFVTPPTMGTPPVTGGRGTTPPNGSRGPLGPLGRTGLATPGPLGGGTMPRDGITGGRQVPPNSGRAATGIPRSTVIGNEHGTGTGRTPMGGPGMGGGHMGPGGQNGISGGRRLAVETGGVVGGRPQQAGAASARPFTPGGTGLVRGGAPGSAGAAGAGPLGRGGAVPAGTQGAGNRREDSNGERPDYLVEDEETWQQGGRRVAPPVID</sequence>
<feature type="compositionally biased region" description="Low complexity" evidence="1">
    <location>
        <begin position="296"/>
        <end position="338"/>
    </location>
</feature>
<feature type="compositionally biased region" description="Gly residues" evidence="1">
    <location>
        <begin position="436"/>
        <end position="463"/>
    </location>
</feature>
<comment type="caution">
    <text evidence="2">The sequence shown here is derived from an EMBL/GenBank/DDBJ whole genome shotgun (WGS) entry which is preliminary data.</text>
</comment>
<reference evidence="2 3" key="1">
    <citation type="submission" date="2024-10" db="EMBL/GenBank/DDBJ databases">
        <title>The Natural Products Discovery Center: Release of the First 8490 Sequenced Strains for Exploring Actinobacteria Biosynthetic Diversity.</title>
        <authorList>
            <person name="Kalkreuter E."/>
            <person name="Kautsar S.A."/>
            <person name="Yang D."/>
            <person name="Bader C.D."/>
            <person name="Teijaro C.N."/>
            <person name="Fluegel L."/>
            <person name="Davis C.M."/>
            <person name="Simpson J.R."/>
            <person name="Lauterbach L."/>
            <person name="Steele A.D."/>
            <person name="Gui C."/>
            <person name="Meng S."/>
            <person name="Li G."/>
            <person name="Viehrig K."/>
            <person name="Ye F."/>
            <person name="Su P."/>
            <person name="Kiefer A.F."/>
            <person name="Nichols A."/>
            <person name="Cepeda A.J."/>
            <person name="Yan W."/>
            <person name="Fan B."/>
            <person name="Jiang Y."/>
            <person name="Adhikari A."/>
            <person name="Zheng C.-J."/>
            <person name="Schuster L."/>
            <person name="Cowan T.M."/>
            <person name="Smanski M.J."/>
            <person name="Chevrette M.G."/>
            <person name="De Carvalho L.P.S."/>
            <person name="Shen B."/>
        </authorList>
    </citation>
    <scope>NUCLEOTIDE SEQUENCE [LARGE SCALE GENOMIC DNA]</scope>
    <source>
        <strain evidence="2 3">NPDC015755</strain>
    </source>
</reference>
<proteinExistence type="predicted"/>
<feature type="compositionally biased region" description="Pro residues" evidence="1">
    <location>
        <begin position="270"/>
        <end position="289"/>
    </location>
</feature>